<dbReference type="AlphaFoldDB" id="A0AAD9L9E5"/>
<dbReference type="EMBL" id="JAODAN010000001">
    <property type="protein sequence ID" value="KAK1928070.1"/>
    <property type="molecule type" value="Genomic_DNA"/>
</dbReference>
<evidence type="ECO:0000313" key="2">
    <source>
        <dbReference type="Proteomes" id="UP001182556"/>
    </source>
</evidence>
<proteinExistence type="predicted"/>
<gene>
    <name evidence="1" type="ORF">DB88DRAFT_508116</name>
</gene>
<accession>A0AAD9L9E5</accession>
<keyword evidence="2" id="KW-1185">Reference proteome</keyword>
<organism evidence="1 2">
    <name type="scientific">Papiliotrema laurentii</name>
    <name type="common">Cryptococcus laurentii</name>
    <dbReference type="NCBI Taxonomy" id="5418"/>
    <lineage>
        <taxon>Eukaryota</taxon>
        <taxon>Fungi</taxon>
        <taxon>Dikarya</taxon>
        <taxon>Basidiomycota</taxon>
        <taxon>Agaricomycotina</taxon>
        <taxon>Tremellomycetes</taxon>
        <taxon>Tremellales</taxon>
        <taxon>Rhynchogastremaceae</taxon>
        <taxon>Papiliotrema</taxon>
    </lineage>
</organism>
<evidence type="ECO:0000313" key="1">
    <source>
        <dbReference type="EMBL" id="KAK1928070.1"/>
    </source>
</evidence>
<sequence>MSGLVLFQAHADRILLVSALPRLSEDPPARPADEDGRVEWVSRVRDYCTLFGRDRDARYDVVFPKDLNQNGEECIWIPIEDRPSDDEELKRRRRAGRTVQFALSSLERHCDGKVGYVWAKLLDEGDDSSDLASAVLAQVLESLEMEWTDDDGRCKADIVSMVSEQWMIAENKEVEEPRRQGLTRIQQVLLSFLQYSDLQGALPTLDQLDNDEATHRVALANVLCAAMDMIDGVEWEGIGTLKAMRYKHQDGTTRVNPRWTFSSARTISNALLDVYNHSTLSQAYPHLAEVDYHPLPLPETVYDRDPAHNADIHNAQRKRFKTLTKGTAQSSPGDYDRFNIRVDDWTQDLATAVRKELELWEEGEGRARVGVVVRMLDEMVDRPQAAREGAFNFYLLVDNFVLLRRLVALLDASTEFPIPLLSHVSVIRTLLALSLVSTRPDLISLVLLSYLYRSRYDFVMHAGDAAKASVINNRVMLEAYDLAAAMFMSSTLLHSHRRTGRAAGLEAMLTDTYGTCDAAGCVRRVSGEDHGLDEVAEMRLRPSSRARQSRTGSLAWRWVLSDDPPRMANYPCPDSILAHGDDGCVRVVATLVRRCVHFGCRAGMGKAGAGTCA</sequence>
<comment type="caution">
    <text evidence="1">The sequence shown here is derived from an EMBL/GenBank/DDBJ whole genome shotgun (WGS) entry which is preliminary data.</text>
</comment>
<name>A0AAD9L9E5_PAPLA</name>
<protein>
    <submittedName>
        <fullName evidence="1">Uncharacterized protein</fullName>
    </submittedName>
</protein>
<dbReference type="Proteomes" id="UP001182556">
    <property type="component" value="Unassembled WGS sequence"/>
</dbReference>
<reference evidence="1" key="1">
    <citation type="submission" date="2023-02" db="EMBL/GenBank/DDBJ databases">
        <title>Identification and recombinant expression of a fungal hydrolase from Papiliotrema laurentii that hydrolyzes apple cutin and clears colloidal polyester polyurethane.</title>
        <authorList>
            <consortium name="DOE Joint Genome Institute"/>
            <person name="Roman V.A."/>
            <person name="Bojanowski C."/>
            <person name="Crable B.R."/>
            <person name="Wagner D.N."/>
            <person name="Hung C.S."/>
            <person name="Nadeau L.J."/>
            <person name="Schratz L."/>
            <person name="Haridas S."/>
            <person name="Pangilinan J."/>
            <person name="Lipzen A."/>
            <person name="Na H."/>
            <person name="Yan M."/>
            <person name="Ng V."/>
            <person name="Grigoriev I.V."/>
            <person name="Spatafora J.W."/>
            <person name="Barlow D."/>
            <person name="Biffinger J."/>
            <person name="Kelley-Loughnane N."/>
            <person name="Varaljay V.A."/>
            <person name="Crookes-Goodson W.J."/>
        </authorList>
    </citation>
    <scope>NUCLEOTIDE SEQUENCE</scope>
    <source>
        <strain evidence="1">5307AH</strain>
    </source>
</reference>